<dbReference type="InterPro" id="IPR057429">
    <property type="entry name" value="WH_eIF2D"/>
</dbReference>
<dbReference type="CDD" id="cd11608">
    <property type="entry name" value="eIF2D_C"/>
    <property type="match status" value="1"/>
</dbReference>
<evidence type="ECO:0000256" key="1">
    <source>
        <dbReference type="ARBA" id="ARBA00022490"/>
    </source>
</evidence>
<dbReference type="Proteomes" id="UP000253472">
    <property type="component" value="Unassembled WGS sequence"/>
</dbReference>
<name>A0A367Y4S6_9ASCO</name>
<protein>
    <submittedName>
        <fullName evidence="4">Translation machinery-associated protein 64</fullName>
    </submittedName>
</protein>
<dbReference type="SUPFAM" id="SSF88697">
    <property type="entry name" value="PUA domain-like"/>
    <property type="match status" value="1"/>
</dbReference>
<dbReference type="InterPro" id="IPR036877">
    <property type="entry name" value="SUI1_dom_sf"/>
</dbReference>
<dbReference type="PANTHER" id="PTHR12217:SF4">
    <property type="entry name" value="EUKARYOTIC TRANSLATION INITIATION FACTOR 2D"/>
    <property type="match status" value="1"/>
</dbReference>
<dbReference type="PROSITE" id="PS50890">
    <property type="entry name" value="PUA"/>
    <property type="match status" value="1"/>
</dbReference>
<dbReference type="InterPro" id="IPR041366">
    <property type="entry name" value="Pre-PUA"/>
</dbReference>
<dbReference type="InterPro" id="IPR015947">
    <property type="entry name" value="PUA-like_sf"/>
</dbReference>
<dbReference type="SUPFAM" id="SSF55159">
    <property type="entry name" value="eIF1-like"/>
    <property type="match status" value="1"/>
</dbReference>
<dbReference type="Pfam" id="PF01253">
    <property type="entry name" value="SUI1"/>
    <property type="match status" value="1"/>
</dbReference>
<comment type="caution">
    <text evidence="4">The sequence shown here is derived from an EMBL/GenBank/DDBJ whole genome shotgun (WGS) entry which is preliminary data.</text>
</comment>
<dbReference type="Pfam" id="PF17832">
    <property type="entry name" value="Pre-PUA"/>
    <property type="match status" value="1"/>
</dbReference>
<dbReference type="CDD" id="cd21156">
    <property type="entry name" value="PUA_eIF2d-like"/>
    <property type="match status" value="1"/>
</dbReference>
<gene>
    <name evidence="4" type="primary">TMA64_1</name>
    <name evidence="4" type="ORF">Cantr_08458</name>
</gene>
<evidence type="ECO:0000313" key="4">
    <source>
        <dbReference type="EMBL" id="RCK60863.1"/>
    </source>
</evidence>
<dbReference type="NCBIfam" id="TIGR00451">
    <property type="entry name" value="unchar_dom_2"/>
    <property type="match status" value="1"/>
</dbReference>
<dbReference type="InterPro" id="IPR039759">
    <property type="entry name" value="eIF2D_SUI1"/>
</dbReference>
<feature type="compositionally biased region" description="Basic and acidic residues" evidence="2">
    <location>
        <begin position="184"/>
        <end position="207"/>
    </location>
</feature>
<evidence type="ECO:0000313" key="5">
    <source>
        <dbReference type="Proteomes" id="UP000253472"/>
    </source>
</evidence>
<dbReference type="InterPro" id="IPR048248">
    <property type="entry name" value="PUA_eIF2d-like"/>
</dbReference>
<dbReference type="Gene3D" id="3.10.400.20">
    <property type="match status" value="1"/>
</dbReference>
<dbReference type="Pfam" id="PF25304">
    <property type="entry name" value="WHD_eIF2D"/>
    <property type="match status" value="1"/>
</dbReference>
<dbReference type="Gene3D" id="3.30.780.10">
    <property type="entry name" value="SUI1-like domain"/>
    <property type="match status" value="1"/>
</dbReference>
<dbReference type="GO" id="GO:0001731">
    <property type="term" value="P:formation of translation preinitiation complex"/>
    <property type="evidence" value="ECO:0007669"/>
    <property type="project" value="InterPro"/>
</dbReference>
<dbReference type="AlphaFoldDB" id="A0A367Y4S6"/>
<feature type="domain" description="SUI1" evidence="3">
    <location>
        <begin position="438"/>
        <end position="504"/>
    </location>
</feature>
<evidence type="ECO:0000259" key="3">
    <source>
        <dbReference type="PROSITE" id="PS50296"/>
    </source>
</evidence>
<proteinExistence type="predicted"/>
<dbReference type="FunFam" id="3.30.780.10:FF:000008">
    <property type="entry name" value="eukaryotic translation initiation factor 2D"/>
    <property type="match status" value="1"/>
</dbReference>
<keyword evidence="5" id="KW-1185">Reference proteome</keyword>
<dbReference type="PANTHER" id="PTHR12217">
    <property type="entry name" value="EUKARYOTIC TRANSLATION INITIATION FACTOR 2D"/>
    <property type="match status" value="1"/>
</dbReference>
<dbReference type="PROSITE" id="PS50296">
    <property type="entry name" value="SUI1"/>
    <property type="match status" value="1"/>
</dbReference>
<dbReference type="Pfam" id="PF26292">
    <property type="entry name" value="PUA_elF2D"/>
    <property type="match status" value="1"/>
</dbReference>
<dbReference type="InterPro" id="IPR004521">
    <property type="entry name" value="Uncharacterised_CHP00451"/>
</dbReference>
<dbReference type="OrthoDB" id="199771at2759"/>
<feature type="region of interest" description="Disordered" evidence="2">
    <location>
        <begin position="308"/>
        <end position="333"/>
    </location>
</feature>
<reference evidence="4 5" key="1">
    <citation type="submission" date="2018-06" db="EMBL/GenBank/DDBJ databases">
        <title>Whole genome sequencing of Candida tropicalis (genome annotated by CSBL at Korea University).</title>
        <authorList>
            <person name="Ahn J."/>
        </authorList>
    </citation>
    <scope>NUCLEOTIDE SEQUENCE [LARGE SCALE GENOMIC DNA]</scope>
    <source>
        <strain evidence="4 5">ATCC 20962</strain>
    </source>
</reference>
<dbReference type="EMBL" id="QLNQ01000026">
    <property type="protein sequence ID" value="RCK60863.1"/>
    <property type="molecule type" value="Genomic_DNA"/>
</dbReference>
<dbReference type="GO" id="GO:0003743">
    <property type="term" value="F:translation initiation factor activity"/>
    <property type="evidence" value="ECO:0007669"/>
    <property type="project" value="InterPro"/>
</dbReference>
<dbReference type="GO" id="GO:0003723">
    <property type="term" value="F:RNA binding"/>
    <property type="evidence" value="ECO:0007669"/>
    <property type="project" value="InterPro"/>
</dbReference>
<dbReference type="InterPro" id="IPR039757">
    <property type="entry name" value="EIF2D"/>
</dbReference>
<feature type="region of interest" description="Disordered" evidence="2">
    <location>
        <begin position="184"/>
        <end position="216"/>
    </location>
</feature>
<accession>A0A367Y4S6</accession>
<dbReference type="InterPro" id="IPR001950">
    <property type="entry name" value="SUI1"/>
</dbReference>
<sequence length="523" mass="58298">MFKKPAQIKPSSNIKTSERKKLLSIIGDTYSIQLDDLPKEEIEKILPPTIKKASFVNFEKVSGSIYFDENEIPVWFHTRDSEIYPTIFTLMKYPSILPTIKTHPHVLGILTKGADLMLPGTIPPFDPRATKGAIVGVVSHEEPEKVTAIGHCKLNLTQFDSVVGRSGVAVEVIHHLHDTLLEKKDLKVPEPKPMDGEEKKDETEKAKSPLPAPVKKQDEFPELTTEDIDNLFIKSLKSIGNIELPTPASTFMSYVNKGVPSSLNIKKTSWKKASKFLKEMAKQNLIKVKGKDEDLTVLQLNTGNVNGAEGAAAPAPAPAPKPKAKSSSGSTTTTTTTLKVIPLYKPTKNIRAFFNKLDDAQYEFDACYTAAQVRGLVEAYIKKFSLVAADPKMVKSDAELYNKEESTREQVFKNFLTKFSPYYRINDSEVHKGTPPKIEIVTELKIGRKVVTRVSNFETFDIKIENLAKELRNKCSGSSTIVDNDVQVQGPHGKLIIDMLKDKGVPVSYINFEDKTKKKKNKK</sequence>
<organism evidence="4 5">
    <name type="scientific">Candida viswanathii</name>
    <dbReference type="NCBI Taxonomy" id="5486"/>
    <lineage>
        <taxon>Eukaryota</taxon>
        <taxon>Fungi</taxon>
        <taxon>Dikarya</taxon>
        <taxon>Ascomycota</taxon>
        <taxon>Saccharomycotina</taxon>
        <taxon>Pichiomycetes</taxon>
        <taxon>Debaryomycetaceae</taxon>
        <taxon>Candida/Lodderomyces clade</taxon>
        <taxon>Candida</taxon>
    </lineage>
</organism>
<dbReference type="STRING" id="5486.A0A367Y4S6"/>
<evidence type="ECO:0000256" key="2">
    <source>
        <dbReference type="SAM" id="MobiDB-lite"/>
    </source>
</evidence>
<keyword evidence="1" id="KW-0963">Cytoplasm</keyword>